<keyword evidence="5" id="KW-1185">Reference proteome</keyword>
<dbReference type="Pfam" id="PF03108">
    <property type="entry name" value="DBD_Tnp_Mut"/>
    <property type="match status" value="1"/>
</dbReference>
<dbReference type="InterPro" id="IPR004332">
    <property type="entry name" value="Transposase_MuDR"/>
</dbReference>
<evidence type="ECO:0008006" key="6">
    <source>
        <dbReference type="Google" id="ProtNLM"/>
    </source>
</evidence>
<evidence type="ECO:0000256" key="1">
    <source>
        <dbReference type="SAM" id="MobiDB-lite"/>
    </source>
</evidence>
<gene>
    <name evidence="4" type="ORF">LSALG_LOCUS18036</name>
</gene>
<reference evidence="4" key="1">
    <citation type="submission" date="2023-04" db="EMBL/GenBank/DDBJ databases">
        <authorList>
            <person name="Vijverberg K."/>
            <person name="Xiong W."/>
            <person name="Schranz E."/>
        </authorList>
    </citation>
    <scope>NUCLEOTIDE SEQUENCE</scope>
</reference>
<dbReference type="AlphaFoldDB" id="A0AA35YQH6"/>
<dbReference type="InterPro" id="IPR058594">
    <property type="entry name" value="PB1-like_dom_pln"/>
</dbReference>
<dbReference type="Pfam" id="PF26130">
    <property type="entry name" value="PB1-like"/>
    <property type="match status" value="1"/>
</dbReference>
<feature type="domain" description="Transposase MuDR plant" evidence="2">
    <location>
        <begin position="285"/>
        <end position="324"/>
    </location>
</feature>
<feature type="domain" description="PB1-like" evidence="3">
    <location>
        <begin position="26"/>
        <end position="124"/>
    </location>
</feature>
<evidence type="ECO:0000259" key="3">
    <source>
        <dbReference type="Pfam" id="PF26130"/>
    </source>
</evidence>
<dbReference type="EMBL" id="OX465080">
    <property type="protein sequence ID" value="CAI9278149.1"/>
    <property type="molecule type" value="Genomic_DNA"/>
</dbReference>
<evidence type="ECO:0000313" key="5">
    <source>
        <dbReference type="Proteomes" id="UP001177003"/>
    </source>
</evidence>
<proteinExistence type="predicted"/>
<evidence type="ECO:0000313" key="4">
    <source>
        <dbReference type="EMBL" id="CAI9278149.1"/>
    </source>
</evidence>
<feature type="region of interest" description="Disordered" evidence="1">
    <location>
        <begin position="208"/>
        <end position="232"/>
    </location>
</feature>
<accession>A0AA35YQH6</accession>
<organism evidence="4 5">
    <name type="scientific">Lactuca saligna</name>
    <name type="common">Willowleaf lettuce</name>
    <dbReference type="NCBI Taxonomy" id="75948"/>
    <lineage>
        <taxon>Eukaryota</taxon>
        <taxon>Viridiplantae</taxon>
        <taxon>Streptophyta</taxon>
        <taxon>Embryophyta</taxon>
        <taxon>Tracheophyta</taxon>
        <taxon>Spermatophyta</taxon>
        <taxon>Magnoliopsida</taxon>
        <taxon>eudicotyledons</taxon>
        <taxon>Gunneridae</taxon>
        <taxon>Pentapetalae</taxon>
        <taxon>asterids</taxon>
        <taxon>campanulids</taxon>
        <taxon>Asterales</taxon>
        <taxon>Asteraceae</taxon>
        <taxon>Cichorioideae</taxon>
        <taxon>Cichorieae</taxon>
        <taxon>Lactucinae</taxon>
        <taxon>Lactuca</taxon>
    </lineage>
</organism>
<evidence type="ECO:0000259" key="2">
    <source>
        <dbReference type="Pfam" id="PF03108"/>
    </source>
</evidence>
<feature type="compositionally biased region" description="Acidic residues" evidence="1">
    <location>
        <begin position="217"/>
        <end position="226"/>
    </location>
</feature>
<name>A0AA35YQH6_LACSI</name>
<dbReference type="Proteomes" id="UP001177003">
    <property type="component" value="Chromosome 4"/>
</dbReference>
<protein>
    <recommendedName>
        <fullName evidence="6">Glycosyltransferase family 92 protein</fullName>
    </recommendedName>
</protein>
<sequence length="380" mass="43824">MVGWRIRAKMEEIAVEKHYAGHPTIFSIKLFYGGEFTKFHGRRYVKGKERYIDILDIDEFCVQDIDEMMETLSYVEEGKLLYYHFKRPFSNLDFGLFALASDSDINRLGSYVGKHKLIEVYVEHGQTVLHTYTISSTPSKFRIEEIVDQPSCSKSLVLEWKETETGDYIGSSKAVVVPTKETATDQIYAQCETQGIFDEFDEIINEEPRGNTYESDNRDDVDDSGDSDDKTREIGDIEVVNNEVFLYESSSDEGDNNRRRKLIKAIRRAMENSEARVSDPFYVYQKFTSSEELKDAIRQHAVEIRREIDFIKNDKNRVRAICKGTILDHGQLDPCSPVKAIKKVKKRSVHGYFMLASGNKMLTGRSIPMKKSIDVYKQEI</sequence>